<name>A0A9D3ZX79_9ROSI</name>
<proteinExistence type="predicted"/>
<evidence type="ECO:0000313" key="1">
    <source>
        <dbReference type="EMBL" id="KAH1073187.1"/>
    </source>
</evidence>
<dbReference type="EMBL" id="JAIQCV010000008">
    <property type="protein sequence ID" value="KAH1073187.1"/>
    <property type="molecule type" value="Genomic_DNA"/>
</dbReference>
<feature type="non-terminal residue" evidence="1">
    <location>
        <position position="74"/>
    </location>
</feature>
<comment type="caution">
    <text evidence="1">The sequence shown here is derived from an EMBL/GenBank/DDBJ whole genome shotgun (WGS) entry which is preliminary data.</text>
</comment>
<accession>A0A9D3ZX79</accession>
<dbReference type="Proteomes" id="UP000828251">
    <property type="component" value="Unassembled WGS sequence"/>
</dbReference>
<feature type="non-terminal residue" evidence="1">
    <location>
        <position position="1"/>
    </location>
</feature>
<evidence type="ECO:0000313" key="2">
    <source>
        <dbReference type="Proteomes" id="UP000828251"/>
    </source>
</evidence>
<gene>
    <name evidence="1" type="ORF">J1N35_025515</name>
</gene>
<sequence length="74" mass="8400">DSRINIVMEKGSASSKMMAIMTTRFEHITTTPKFKRRKVSAVRNFLPGCKRGATMNLELHKQITVKQGKYSLSI</sequence>
<dbReference type="AlphaFoldDB" id="A0A9D3ZX79"/>
<keyword evidence="2" id="KW-1185">Reference proteome</keyword>
<protein>
    <submittedName>
        <fullName evidence="1">Uncharacterized protein</fullName>
    </submittedName>
</protein>
<reference evidence="1 2" key="1">
    <citation type="journal article" date="2021" name="Plant Biotechnol. J.">
        <title>Multi-omics assisted identification of the key and species-specific regulatory components of drought-tolerant mechanisms in Gossypium stocksii.</title>
        <authorList>
            <person name="Yu D."/>
            <person name="Ke L."/>
            <person name="Zhang D."/>
            <person name="Wu Y."/>
            <person name="Sun Y."/>
            <person name="Mei J."/>
            <person name="Sun J."/>
            <person name="Sun Y."/>
        </authorList>
    </citation>
    <scope>NUCLEOTIDE SEQUENCE [LARGE SCALE GENOMIC DNA]</scope>
    <source>
        <strain evidence="2">cv. E1</strain>
        <tissue evidence="1">Leaf</tissue>
    </source>
</reference>
<organism evidence="1 2">
    <name type="scientific">Gossypium stocksii</name>
    <dbReference type="NCBI Taxonomy" id="47602"/>
    <lineage>
        <taxon>Eukaryota</taxon>
        <taxon>Viridiplantae</taxon>
        <taxon>Streptophyta</taxon>
        <taxon>Embryophyta</taxon>
        <taxon>Tracheophyta</taxon>
        <taxon>Spermatophyta</taxon>
        <taxon>Magnoliopsida</taxon>
        <taxon>eudicotyledons</taxon>
        <taxon>Gunneridae</taxon>
        <taxon>Pentapetalae</taxon>
        <taxon>rosids</taxon>
        <taxon>malvids</taxon>
        <taxon>Malvales</taxon>
        <taxon>Malvaceae</taxon>
        <taxon>Malvoideae</taxon>
        <taxon>Gossypium</taxon>
    </lineage>
</organism>